<dbReference type="STRING" id="400727.A0A2T7NS13"/>
<dbReference type="PANTHER" id="PTHR15454:SF73">
    <property type="entry name" value="DYNEIN AXONEMAL LIGHT CHAIN 1"/>
    <property type="match status" value="1"/>
</dbReference>
<evidence type="ECO:0000313" key="3">
    <source>
        <dbReference type="EMBL" id="PVD23960.1"/>
    </source>
</evidence>
<gene>
    <name evidence="3" type="ORF">C0Q70_17236</name>
</gene>
<sequence>MTKIKDALAKWEEKNAMSAVSSKEIKLCGLIPPIEKMDATLGQLITILSLGRNNIKAFAGLEAVGDTLEELWISNNMIEKTKGIGSLKKLRVLYMANNNVRDMSELNKLGELQNLEELVFVGNPLEETLSAQETYRDVISKLIPSLKKLDGFVLLRE</sequence>
<organism evidence="3 4">
    <name type="scientific">Pomacea canaliculata</name>
    <name type="common">Golden apple snail</name>
    <dbReference type="NCBI Taxonomy" id="400727"/>
    <lineage>
        <taxon>Eukaryota</taxon>
        <taxon>Metazoa</taxon>
        <taxon>Spiralia</taxon>
        <taxon>Lophotrochozoa</taxon>
        <taxon>Mollusca</taxon>
        <taxon>Gastropoda</taxon>
        <taxon>Caenogastropoda</taxon>
        <taxon>Architaenioglossa</taxon>
        <taxon>Ampullarioidea</taxon>
        <taxon>Ampullariidae</taxon>
        <taxon>Pomacea</taxon>
    </lineage>
</organism>
<dbReference type="AlphaFoldDB" id="A0A2T7NS13"/>
<evidence type="ECO:0008006" key="5">
    <source>
        <dbReference type="Google" id="ProtNLM"/>
    </source>
</evidence>
<accession>A0A2T7NS13</accession>
<dbReference type="GO" id="GO:0036158">
    <property type="term" value="P:outer dynein arm assembly"/>
    <property type="evidence" value="ECO:0007669"/>
    <property type="project" value="TreeGrafter"/>
</dbReference>
<dbReference type="PANTHER" id="PTHR15454">
    <property type="entry name" value="NISCHARIN RELATED"/>
    <property type="match status" value="1"/>
</dbReference>
<dbReference type="Gene3D" id="3.80.10.10">
    <property type="entry name" value="Ribonuclease Inhibitor"/>
    <property type="match status" value="1"/>
</dbReference>
<evidence type="ECO:0000256" key="2">
    <source>
        <dbReference type="ARBA" id="ARBA00022737"/>
    </source>
</evidence>
<evidence type="ECO:0000256" key="1">
    <source>
        <dbReference type="ARBA" id="ARBA00022614"/>
    </source>
</evidence>
<dbReference type="GO" id="GO:0043014">
    <property type="term" value="F:alpha-tubulin binding"/>
    <property type="evidence" value="ECO:0007669"/>
    <property type="project" value="TreeGrafter"/>
</dbReference>
<dbReference type="Proteomes" id="UP000245119">
    <property type="component" value="Linkage Group LG10"/>
</dbReference>
<dbReference type="EMBL" id="PZQS01000010">
    <property type="protein sequence ID" value="PVD23960.1"/>
    <property type="molecule type" value="Genomic_DNA"/>
</dbReference>
<keyword evidence="4" id="KW-1185">Reference proteome</keyword>
<dbReference type="GO" id="GO:0005737">
    <property type="term" value="C:cytoplasm"/>
    <property type="evidence" value="ECO:0007669"/>
    <property type="project" value="TreeGrafter"/>
</dbReference>
<keyword evidence="2" id="KW-0677">Repeat</keyword>
<keyword evidence="1" id="KW-0433">Leucine-rich repeat</keyword>
<evidence type="ECO:0000313" key="4">
    <source>
        <dbReference type="Proteomes" id="UP000245119"/>
    </source>
</evidence>
<dbReference type="SUPFAM" id="SSF52058">
    <property type="entry name" value="L domain-like"/>
    <property type="match status" value="1"/>
</dbReference>
<dbReference type="OrthoDB" id="266138at2759"/>
<dbReference type="InterPro" id="IPR001611">
    <property type="entry name" value="Leu-rich_rpt"/>
</dbReference>
<dbReference type="InterPro" id="IPR032675">
    <property type="entry name" value="LRR_dom_sf"/>
</dbReference>
<dbReference type="PROSITE" id="PS51450">
    <property type="entry name" value="LRR"/>
    <property type="match status" value="2"/>
</dbReference>
<proteinExistence type="predicted"/>
<protein>
    <recommendedName>
        <fullName evidence="5">Dynein light chain 1, axonemal</fullName>
    </recommendedName>
</protein>
<name>A0A2T7NS13_POMCA</name>
<comment type="caution">
    <text evidence="3">The sequence shown here is derived from an EMBL/GenBank/DDBJ whole genome shotgun (WGS) entry which is preliminary data.</text>
</comment>
<dbReference type="GO" id="GO:0045504">
    <property type="term" value="F:dynein heavy chain binding"/>
    <property type="evidence" value="ECO:0007669"/>
    <property type="project" value="TreeGrafter"/>
</dbReference>
<dbReference type="Pfam" id="PF14580">
    <property type="entry name" value="LRR_9"/>
    <property type="match status" value="1"/>
</dbReference>
<reference evidence="3 4" key="1">
    <citation type="submission" date="2018-04" db="EMBL/GenBank/DDBJ databases">
        <title>The genome of golden apple snail Pomacea canaliculata provides insight into stress tolerance and invasive adaptation.</title>
        <authorList>
            <person name="Liu C."/>
            <person name="Liu B."/>
            <person name="Ren Y."/>
            <person name="Zhang Y."/>
            <person name="Wang H."/>
            <person name="Li S."/>
            <person name="Jiang F."/>
            <person name="Yin L."/>
            <person name="Zhang G."/>
            <person name="Qian W."/>
            <person name="Fan W."/>
        </authorList>
    </citation>
    <scope>NUCLEOTIDE SEQUENCE [LARGE SCALE GENOMIC DNA]</scope>
    <source>
        <strain evidence="3">SZHN2017</strain>
        <tissue evidence="3">Muscle</tissue>
    </source>
</reference>